<dbReference type="GO" id="GO:0005576">
    <property type="term" value="C:extracellular region"/>
    <property type="evidence" value="ECO:0007669"/>
    <property type="project" value="UniProtKB-SubCell"/>
</dbReference>
<dbReference type="VEuPathDB" id="VectorBase:AARA016239"/>
<organism evidence="6">
    <name type="scientific">Anopheles arabiensis</name>
    <name type="common">Mosquito</name>
    <dbReference type="NCBI Taxonomy" id="7173"/>
    <lineage>
        <taxon>Eukaryota</taxon>
        <taxon>Metazoa</taxon>
        <taxon>Ecdysozoa</taxon>
        <taxon>Arthropoda</taxon>
        <taxon>Hexapoda</taxon>
        <taxon>Insecta</taxon>
        <taxon>Pterygota</taxon>
        <taxon>Neoptera</taxon>
        <taxon>Endopterygota</taxon>
        <taxon>Diptera</taxon>
        <taxon>Nematocera</taxon>
        <taxon>Culicoidea</taxon>
        <taxon>Culicidae</taxon>
        <taxon>Anophelinae</taxon>
        <taxon>Anopheles</taxon>
    </lineage>
</organism>
<keyword evidence="3" id="KW-0964">Secreted</keyword>
<comment type="subcellular location">
    <subcellularLocation>
        <location evidence="1">Secreted</location>
    </subcellularLocation>
</comment>
<comment type="similarity">
    <text evidence="2">Belongs to the PBP/GOBP family.</text>
</comment>
<proteinExistence type="evidence at transcript level"/>
<dbReference type="VEuPathDB" id="VectorBase:AARA21_001501"/>
<feature type="chain" id="PRO_5004321323" evidence="5">
    <location>
        <begin position="34"/>
        <end position="181"/>
    </location>
</feature>
<evidence type="ECO:0000256" key="2">
    <source>
        <dbReference type="ARBA" id="ARBA00008098"/>
    </source>
</evidence>
<dbReference type="Gene3D" id="1.10.238.20">
    <property type="entry name" value="Pheromone/general odorant binding protein domain"/>
    <property type="match status" value="1"/>
</dbReference>
<evidence type="ECO:0000256" key="1">
    <source>
        <dbReference type="ARBA" id="ARBA00004613"/>
    </source>
</evidence>
<keyword evidence="4 5" id="KW-0732">Signal</keyword>
<accession>Q95V97</accession>
<sequence>MSEIVVTLECECIGGKLLPCAILVWCLFSLGQARQEETVEECERNIPASLKGRVCELRQYTPVQGKDMDSHMQCVLEVLGFVEYNGELLFQELLGVLKMVDPDGDHAGSMKKCNAEAEKVDTSSKANTFYTCFLGTSSAQAFKYAVDYVELLRAGKLDMGTTFNAGQVSALMKQIDDGLCN</sequence>
<dbReference type="EMBL" id="AF420264">
    <property type="protein sequence ID" value="AAL16041.1"/>
    <property type="molecule type" value="mRNA"/>
</dbReference>
<dbReference type="InterPro" id="IPR036728">
    <property type="entry name" value="PBP_GOBP_sf"/>
</dbReference>
<evidence type="ECO:0000256" key="3">
    <source>
        <dbReference type="ARBA" id="ARBA00022525"/>
    </source>
</evidence>
<dbReference type="FunFam" id="1.10.238.20:FF:000008">
    <property type="entry name" value="D7-related 4 protein"/>
    <property type="match status" value="1"/>
</dbReference>
<dbReference type="SMART" id="SM00708">
    <property type="entry name" value="PhBP"/>
    <property type="match status" value="1"/>
</dbReference>
<dbReference type="GO" id="GO:0005549">
    <property type="term" value="F:odorant binding"/>
    <property type="evidence" value="ECO:0007669"/>
    <property type="project" value="InterPro"/>
</dbReference>
<evidence type="ECO:0000256" key="5">
    <source>
        <dbReference type="SAM" id="SignalP"/>
    </source>
</evidence>
<dbReference type="Pfam" id="PF01395">
    <property type="entry name" value="PBP_GOBP"/>
    <property type="match status" value="1"/>
</dbReference>
<evidence type="ECO:0000256" key="4">
    <source>
        <dbReference type="ARBA" id="ARBA00022729"/>
    </source>
</evidence>
<feature type="signal peptide" evidence="5">
    <location>
        <begin position="1"/>
        <end position="33"/>
    </location>
</feature>
<dbReference type="SUPFAM" id="SSF47565">
    <property type="entry name" value="Insect pheromone/odorant-binding proteins"/>
    <property type="match status" value="1"/>
</dbReference>
<evidence type="ECO:0000313" key="6">
    <source>
        <dbReference type="EMBL" id="AAL16041.1"/>
    </source>
</evidence>
<dbReference type="InterPro" id="IPR006170">
    <property type="entry name" value="PBP/GOBP"/>
</dbReference>
<reference evidence="6" key="1">
    <citation type="journal article" date="2002" name="Insect Mol. Biol.">
        <title>The D7 family of salivary proteins in blood sucking diptera.</title>
        <authorList>
            <person name="Valenzuela J.G."/>
            <person name="Charlab R."/>
            <person name="Gonzalez E.C."/>
            <person name="de Miranda-Santos I.K.F."/>
            <person name="Marinotti O."/>
            <person name="Francischetti I.M.B."/>
            <person name="Ribeiro J.M.C."/>
        </authorList>
    </citation>
    <scope>NUCLEOTIDE SEQUENCE</scope>
</reference>
<dbReference type="AlphaFoldDB" id="Q95V97"/>
<protein>
    <submittedName>
        <fullName evidence="6">Short form D7r3 salivary protein</fullName>
    </submittedName>
</protein>
<name>Q95V97_ANOAR</name>